<dbReference type="InterPro" id="IPR011990">
    <property type="entry name" value="TPR-like_helical_dom_sf"/>
</dbReference>
<comment type="subcellular location">
    <subcellularLocation>
        <location evidence="1">Cytoplasm</location>
    </subcellularLocation>
</comment>
<organism>
    <name type="scientific">Culex quinquefasciatus</name>
    <name type="common">Southern house mosquito</name>
    <name type="synonym">Culex pungens</name>
    <dbReference type="NCBI Taxonomy" id="7176"/>
    <lineage>
        <taxon>Eukaryota</taxon>
        <taxon>Metazoa</taxon>
        <taxon>Ecdysozoa</taxon>
        <taxon>Arthropoda</taxon>
        <taxon>Hexapoda</taxon>
        <taxon>Insecta</taxon>
        <taxon>Pterygota</taxon>
        <taxon>Neoptera</taxon>
        <taxon>Endopterygota</taxon>
        <taxon>Diptera</taxon>
        <taxon>Nematocera</taxon>
        <taxon>Culicoidea</taxon>
        <taxon>Culicidae</taxon>
        <taxon>Culicinae</taxon>
        <taxon>Culicini</taxon>
        <taxon>Culex</taxon>
        <taxon>Culex</taxon>
    </lineage>
</organism>
<dbReference type="SUPFAM" id="SSF48452">
    <property type="entry name" value="TPR-like"/>
    <property type="match status" value="2"/>
</dbReference>
<keyword evidence="3" id="KW-0677">Repeat</keyword>
<dbReference type="VEuPathDB" id="VectorBase:CPIJ006297"/>
<dbReference type="FunCoup" id="B0WH19">
    <property type="interactions" value="17"/>
</dbReference>
<dbReference type="GO" id="GO:0031072">
    <property type="term" value="F:heat shock protein binding"/>
    <property type="evidence" value="ECO:0007669"/>
    <property type="project" value="TreeGrafter"/>
</dbReference>
<dbReference type="eggNOG" id="KOG1124">
    <property type="taxonomic scope" value="Eukaryota"/>
</dbReference>
<evidence type="ECO:0000256" key="2">
    <source>
        <dbReference type="ARBA" id="ARBA00022490"/>
    </source>
</evidence>
<dbReference type="InParanoid" id="B0WH19"/>
<keyword evidence="2" id="KW-0963">Cytoplasm</keyword>
<dbReference type="KEGG" id="cqu:CpipJ_CPIJ006297"/>
<dbReference type="STRING" id="7176.B0WH19"/>
<feature type="region of interest" description="Disordered" evidence="5">
    <location>
        <begin position="412"/>
        <end position="447"/>
    </location>
</feature>
<keyword evidence="4" id="KW-0802">TPR repeat</keyword>
<dbReference type="GO" id="GO:0005829">
    <property type="term" value="C:cytosol"/>
    <property type="evidence" value="ECO:0007669"/>
    <property type="project" value="TreeGrafter"/>
</dbReference>
<dbReference type="InterPro" id="IPR019734">
    <property type="entry name" value="TPR_rpt"/>
</dbReference>
<dbReference type="GO" id="GO:0005739">
    <property type="term" value="C:mitochondrion"/>
    <property type="evidence" value="ECO:0007669"/>
    <property type="project" value="TreeGrafter"/>
</dbReference>
<dbReference type="VEuPathDB" id="VectorBase:CQUJHB002522"/>
<dbReference type="InterPro" id="IPR051982">
    <property type="entry name" value="CiliaryAsmbly_MitoImport"/>
</dbReference>
<feature type="compositionally biased region" description="Low complexity" evidence="5">
    <location>
        <begin position="131"/>
        <end position="144"/>
    </location>
</feature>
<sequence length="563" mass="64842">MANKPKRLLEKYDLLLEHLDFGYIGRCSDGVELERIVKVLRSGEEGFFPQLTEFAEQQLRRVKPGSKLFRRDTPLVTRDSVARTKWEEHCREMESWEESMRSLRKDMLEGSRGVVDDGEDLLPPVRSVPTGSLESFGGSSGSSEGKQRIKSCDYESWSRYDPDTEILKMDLEEERYKDFVKEQNEKNSKKAIIEELPPDGTKNLTESERKVLATKFKEKGNDHFRAKEYELALAEYGNSVKMWPTAAGFNNRAMAHIKLFHFKEAIADCDECLKFEPENIKALLRKGQALCSNDKRREKMANKPKRLLEKYDLLLEHLDFGYIGRCSDGVELERIVKVLRSGEEGFFPQLTEFAEQQLRRVKPGSKLFRRDTPLVTRDSVARTKWEEHCREMESWEESMRSLRKDMLEGSRGVVDDGEDLLPPVRSVPTGSLESFGGSSGSSEGKQRIKSCDYESWSRYDPDTEILKMDLEEERYKDFVKEQNEKNSKKAIIEELPPDGTKNLTESERKVLATKFKEKGNDHFRAKEYELALAEYGNSVKMWPTAAGFNNRAMAQAIADCDEC</sequence>
<evidence type="ECO:0000313" key="8">
    <source>
        <dbReference type="Proteomes" id="UP000002320"/>
    </source>
</evidence>
<feature type="compositionally biased region" description="Low complexity" evidence="5">
    <location>
        <begin position="430"/>
        <end position="443"/>
    </location>
</feature>
<dbReference type="SMART" id="SM00028">
    <property type="entry name" value="TPR"/>
    <property type="match status" value="2"/>
</dbReference>
<evidence type="ECO:0000313" key="6">
    <source>
        <dbReference type="EMBL" id="EDS27470.1"/>
    </source>
</evidence>
<dbReference type="PANTHER" id="PTHR45984">
    <property type="entry name" value="RNA (RNA) POLYMERASE II ASSOCIATED PROTEIN HOMOLOG"/>
    <property type="match status" value="1"/>
</dbReference>
<dbReference type="Gene3D" id="1.25.40.10">
    <property type="entry name" value="Tetratricopeptide repeat domain"/>
    <property type="match status" value="2"/>
</dbReference>
<dbReference type="PANTHER" id="PTHR45984:SF1">
    <property type="entry name" value="SPAG1 AXONEMAL DYNEIN ASSEMBLY FACTOR"/>
    <property type="match status" value="1"/>
</dbReference>
<dbReference type="AlphaFoldDB" id="B0WH19"/>
<evidence type="ECO:0000313" key="7">
    <source>
        <dbReference type="EnsemblMetazoa" id="CPIJ006297-PA"/>
    </source>
</evidence>
<dbReference type="OrthoDB" id="2942533at2759"/>
<protein>
    <submittedName>
        <fullName evidence="6 7">Sperm associated antigen 1</fullName>
    </submittedName>
</protein>
<evidence type="ECO:0000256" key="4">
    <source>
        <dbReference type="ARBA" id="ARBA00022803"/>
    </source>
</evidence>
<proteinExistence type="predicted"/>
<dbReference type="GO" id="GO:0006626">
    <property type="term" value="P:protein targeting to mitochondrion"/>
    <property type="evidence" value="ECO:0007669"/>
    <property type="project" value="TreeGrafter"/>
</dbReference>
<evidence type="ECO:0000256" key="5">
    <source>
        <dbReference type="SAM" id="MobiDB-lite"/>
    </source>
</evidence>
<gene>
    <name evidence="7" type="primary">6038177</name>
    <name evidence="6" type="ORF">CpipJ_CPIJ006297</name>
</gene>
<name>B0WH19_CULQU</name>
<dbReference type="HOGENOM" id="CLU_484182_0_0_1"/>
<evidence type="ECO:0000256" key="1">
    <source>
        <dbReference type="ARBA" id="ARBA00004496"/>
    </source>
</evidence>
<evidence type="ECO:0000256" key="3">
    <source>
        <dbReference type="ARBA" id="ARBA00022737"/>
    </source>
</evidence>
<reference evidence="7" key="2">
    <citation type="submission" date="2021-02" db="UniProtKB">
        <authorList>
            <consortium name="EnsemblMetazoa"/>
        </authorList>
    </citation>
    <scope>IDENTIFICATION</scope>
    <source>
        <strain evidence="7">JHB</strain>
    </source>
</reference>
<dbReference type="Proteomes" id="UP000002320">
    <property type="component" value="Unassembled WGS sequence"/>
</dbReference>
<feature type="region of interest" description="Disordered" evidence="5">
    <location>
        <begin position="113"/>
        <end position="148"/>
    </location>
</feature>
<accession>B0WH19</accession>
<keyword evidence="8" id="KW-1185">Reference proteome</keyword>
<reference evidence="6" key="1">
    <citation type="submission" date="2007-03" db="EMBL/GenBank/DDBJ databases">
        <title>Annotation of Culex pipiens quinquefasciatus.</title>
        <authorList>
            <consortium name="The Broad Institute Genome Sequencing Platform"/>
            <person name="Atkinson P.W."/>
            <person name="Hemingway J."/>
            <person name="Christensen B.M."/>
            <person name="Higgs S."/>
            <person name="Kodira C."/>
            <person name="Hannick L."/>
            <person name="Megy K."/>
            <person name="O'Leary S."/>
            <person name="Pearson M."/>
            <person name="Haas B.J."/>
            <person name="Mauceli E."/>
            <person name="Wortman J.R."/>
            <person name="Lee N.H."/>
            <person name="Guigo R."/>
            <person name="Stanke M."/>
            <person name="Alvarado L."/>
            <person name="Amedeo P."/>
            <person name="Antoine C.H."/>
            <person name="Arensburger P."/>
            <person name="Bidwell S.L."/>
            <person name="Crawford M."/>
            <person name="Camaro F."/>
            <person name="Devon K."/>
            <person name="Engels R."/>
            <person name="Hammond M."/>
            <person name="Howarth C."/>
            <person name="Koehrsen M."/>
            <person name="Lawson D."/>
            <person name="Montgomery P."/>
            <person name="Nene V."/>
            <person name="Nusbaum C."/>
            <person name="Puiu D."/>
            <person name="Romero-Severson J."/>
            <person name="Severson D.W."/>
            <person name="Shumway M."/>
            <person name="Sisk P."/>
            <person name="Stolte C."/>
            <person name="Zeng Q."/>
            <person name="Eisenstadt E."/>
            <person name="Fraser-Liggett C."/>
            <person name="Strausberg R."/>
            <person name="Galagan J."/>
            <person name="Birren B."/>
            <person name="Collins F.H."/>
        </authorList>
    </citation>
    <scope>NUCLEOTIDE SEQUENCE [LARGE SCALE GENOMIC DNA]</scope>
    <source>
        <strain evidence="6">JHB</strain>
    </source>
</reference>
<dbReference type="EnsemblMetazoa" id="CPIJ006297-RA">
    <property type="protein sequence ID" value="CPIJ006297-PA"/>
    <property type="gene ID" value="CPIJ006297"/>
</dbReference>
<dbReference type="EMBL" id="DS231932">
    <property type="protein sequence ID" value="EDS27470.1"/>
    <property type="molecule type" value="Genomic_DNA"/>
</dbReference>